<evidence type="ECO:0000313" key="2">
    <source>
        <dbReference type="Proteomes" id="UP001168528"/>
    </source>
</evidence>
<proteinExistence type="predicted"/>
<dbReference type="RefSeq" id="WP_302038560.1">
    <property type="nucleotide sequence ID" value="NZ_JAUKPO010000008.1"/>
</dbReference>
<dbReference type="Pfam" id="PF04134">
    <property type="entry name" value="DCC1-like"/>
    <property type="match status" value="1"/>
</dbReference>
<reference evidence="1" key="1">
    <citation type="submission" date="2023-07" db="EMBL/GenBank/DDBJ databases">
        <title>The genome sequence of Rhodocytophaga aerolata KACC 12507.</title>
        <authorList>
            <person name="Zhang X."/>
        </authorList>
    </citation>
    <scope>NUCLEOTIDE SEQUENCE</scope>
    <source>
        <strain evidence="1">KACC 12507</strain>
    </source>
</reference>
<dbReference type="EMBL" id="JAUKPO010000008">
    <property type="protein sequence ID" value="MDO1447756.1"/>
    <property type="molecule type" value="Genomic_DNA"/>
</dbReference>
<accession>A0ABT8R6M9</accession>
<dbReference type="InterPro" id="IPR052927">
    <property type="entry name" value="DCC_oxidoreductase"/>
</dbReference>
<organism evidence="1 2">
    <name type="scientific">Rhodocytophaga aerolata</name>
    <dbReference type="NCBI Taxonomy" id="455078"/>
    <lineage>
        <taxon>Bacteria</taxon>
        <taxon>Pseudomonadati</taxon>
        <taxon>Bacteroidota</taxon>
        <taxon>Cytophagia</taxon>
        <taxon>Cytophagales</taxon>
        <taxon>Rhodocytophagaceae</taxon>
        <taxon>Rhodocytophaga</taxon>
    </lineage>
</organism>
<dbReference type="InterPro" id="IPR007263">
    <property type="entry name" value="DCC1-like"/>
</dbReference>
<gene>
    <name evidence="1" type="ORF">Q0590_15905</name>
</gene>
<dbReference type="PANTHER" id="PTHR33639">
    <property type="entry name" value="THIOL-DISULFIDE OXIDOREDUCTASE DCC"/>
    <property type="match status" value="1"/>
</dbReference>
<keyword evidence="2" id="KW-1185">Reference proteome</keyword>
<evidence type="ECO:0000313" key="1">
    <source>
        <dbReference type="EMBL" id="MDO1447756.1"/>
    </source>
</evidence>
<dbReference type="Proteomes" id="UP001168528">
    <property type="component" value="Unassembled WGS sequence"/>
</dbReference>
<name>A0ABT8R6M9_9BACT</name>
<comment type="caution">
    <text evidence="1">The sequence shown here is derived from an EMBL/GenBank/DDBJ whole genome shotgun (WGS) entry which is preliminary data.</text>
</comment>
<sequence>MHIILFDGVCNFCNASINFIIDRDSRNQFSFASLQSEIGRKLLQQYQVPDTNSLDSVVLIKNGKVYKKSAAALEIVKDLNGLWPVLSIFNLLPSFILDTFYDLLAKNRYKLFGKSETCRIPTPQLRQKFL</sequence>
<protein>
    <submittedName>
        <fullName evidence="1">DCC1-like thiol-disulfide oxidoreductase family protein</fullName>
    </submittedName>
</protein>
<dbReference type="PANTHER" id="PTHR33639:SF2">
    <property type="entry name" value="DUF393 DOMAIN-CONTAINING PROTEIN"/>
    <property type="match status" value="1"/>
</dbReference>